<dbReference type="Pfam" id="PF13709">
    <property type="entry name" value="DUF4159"/>
    <property type="match status" value="1"/>
</dbReference>
<keyword evidence="1" id="KW-0732">Signal</keyword>
<sequence>MIPSPQRLIACFSLALLGLSPLASAKEGEVQCGNLIYAGTKTSRCFSDAFLSAVQQRTSINTSRSFRSLRLDSDELFRFPFVVLTGEGNFSFTPRERENLKRYVESGGFLLASAGCSDEDWDKAFRREMASLFGSGSLKPIPMTHPIFSTVYTIKSLQAGKKPTRGYLEGISLNGKLVLVYSGDGLNDSANSRNCCCCGGSELGNALQINANILAYALLR</sequence>
<reference evidence="3" key="2">
    <citation type="submission" date="2021-04" db="EMBL/GenBank/DDBJ databases">
        <authorList>
            <person name="Gilroy R."/>
        </authorList>
    </citation>
    <scope>NUCLEOTIDE SEQUENCE</scope>
    <source>
        <strain evidence="3">14975</strain>
    </source>
</reference>
<feature type="signal peptide" evidence="1">
    <location>
        <begin position="1"/>
        <end position="25"/>
    </location>
</feature>
<accession>A0A9D1VBC8</accession>
<evidence type="ECO:0000313" key="4">
    <source>
        <dbReference type="Proteomes" id="UP000823964"/>
    </source>
</evidence>
<comment type="caution">
    <text evidence="3">The sequence shown here is derived from an EMBL/GenBank/DDBJ whole genome shotgun (WGS) entry which is preliminary data.</text>
</comment>
<dbReference type="Proteomes" id="UP000823964">
    <property type="component" value="Unassembled WGS sequence"/>
</dbReference>
<gene>
    <name evidence="3" type="ORF">H9862_05335</name>
</gene>
<feature type="chain" id="PRO_5039710740" evidence="1">
    <location>
        <begin position="26"/>
        <end position="220"/>
    </location>
</feature>
<dbReference type="InterPro" id="IPR025297">
    <property type="entry name" value="DUF4159"/>
</dbReference>
<dbReference type="InterPro" id="IPR029062">
    <property type="entry name" value="Class_I_gatase-like"/>
</dbReference>
<evidence type="ECO:0000313" key="3">
    <source>
        <dbReference type="EMBL" id="HIX20011.1"/>
    </source>
</evidence>
<dbReference type="SUPFAM" id="SSF52317">
    <property type="entry name" value="Class I glutamine amidotransferase-like"/>
    <property type="match status" value="1"/>
</dbReference>
<evidence type="ECO:0000256" key="1">
    <source>
        <dbReference type="SAM" id="SignalP"/>
    </source>
</evidence>
<organism evidence="3 4">
    <name type="scientific">Candidatus Akkermansia intestinigallinarum</name>
    <dbReference type="NCBI Taxonomy" id="2838431"/>
    <lineage>
        <taxon>Bacteria</taxon>
        <taxon>Pseudomonadati</taxon>
        <taxon>Verrucomicrobiota</taxon>
        <taxon>Verrucomicrobiia</taxon>
        <taxon>Verrucomicrobiales</taxon>
        <taxon>Akkermansiaceae</taxon>
        <taxon>Akkermansia</taxon>
    </lineage>
</organism>
<evidence type="ECO:0000259" key="2">
    <source>
        <dbReference type="Pfam" id="PF13709"/>
    </source>
</evidence>
<protein>
    <submittedName>
        <fullName evidence="3">DUF4159 domain-containing protein</fullName>
    </submittedName>
</protein>
<name>A0A9D1VBC8_9BACT</name>
<dbReference type="AlphaFoldDB" id="A0A9D1VBC8"/>
<dbReference type="EMBL" id="DXFQ01000094">
    <property type="protein sequence ID" value="HIX20011.1"/>
    <property type="molecule type" value="Genomic_DNA"/>
</dbReference>
<reference evidence="3" key="1">
    <citation type="journal article" date="2021" name="PeerJ">
        <title>Extensive microbial diversity within the chicken gut microbiome revealed by metagenomics and culture.</title>
        <authorList>
            <person name="Gilroy R."/>
            <person name="Ravi A."/>
            <person name="Getino M."/>
            <person name="Pursley I."/>
            <person name="Horton D.L."/>
            <person name="Alikhan N.F."/>
            <person name="Baker D."/>
            <person name="Gharbi K."/>
            <person name="Hall N."/>
            <person name="Watson M."/>
            <person name="Adriaenssens E.M."/>
            <person name="Foster-Nyarko E."/>
            <person name="Jarju S."/>
            <person name="Secka A."/>
            <person name="Antonio M."/>
            <person name="Oren A."/>
            <person name="Chaudhuri R.R."/>
            <person name="La Ragione R."/>
            <person name="Hildebrand F."/>
            <person name="Pallen M.J."/>
        </authorList>
    </citation>
    <scope>NUCLEOTIDE SEQUENCE</scope>
    <source>
        <strain evidence="3">14975</strain>
    </source>
</reference>
<feature type="domain" description="DUF4159" evidence="2">
    <location>
        <begin position="49"/>
        <end position="218"/>
    </location>
</feature>
<proteinExistence type="predicted"/>
<dbReference type="Gene3D" id="3.40.50.12140">
    <property type="entry name" value="Domain of unknown function DUF4159"/>
    <property type="match status" value="1"/>
</dbReference>